<keyword evidence="1" id="KW-0540">Nuclease</keyword>
<dbReference type="GO" id="GO:0005737">
    <property type="term" value="C:cytoplasm"/>
    <property type="evidence" value="ECO:0007669"/>
    <property type="project" value="TreeGrafter"/>
</dbReference>
<dbReference type="GO" id="GO:0003723">
    <property type="term" value="F:RNA binding"/>
    <property type="evidence" value="ECO:0007669"/>
    <property type="project" value="InterPro"/>
</dbReference>
<evidence type="ECO:0000313" key="2">
    <source>
        <dbReference type="EMBL" id="KAK4771120.1"/>
    </source>
</evidence>
<dbReference type="EMBL" id="JAXIOK010000005">
    <property type="protein sequence ID" value="KAK4771120.1"/>
    <property type="molecule type" value="Genomic_DNA"/>
</dbReference>
<sequence length="172" mass="18777">MKIQLASSVMSTSQIQLFLKETNLLRSHGSPGLSQVFLPMTEFEEPQTSISTQGAVSDLGAQNQMLGVTGKLSEERKVLSPVKDTVSTVILINSSICTMQRIAVLEDGELVELLLEPVKNNVQCDSVVVTKPVPNMGGAFVNIGNSRHSLMDIKKSKEPFIFPPFSQVQNME</sequence>
<dbReference type="InterPro" id="IPR004659">
    <property type="entry name" value="RNase_E/G"/>
</dbReference>
<reference evidence="2 3" key="1">
    <citation type="journal article" date="2023" name="Hortic Res">
        <title>Pangenome of water caltrop reveals structural variations and asymmetric subgenome divergence after allopolyploidization.</title>
        <authorList>
            <person name="Zhang X."/>
            <person name="Chen Y."/>
            <person name="Wang L."/>
            <person name="Yuan Y."/>
            <person name="Fang M."/>
            <person name="Shi L."/>
            <person name="Lu R."/>
            <person name="Comes H.P."/>
            <person name="Ma Y."/>
            <person name="Chen Y."/>
            <person name="Huang G."/>
            <person name="Zhou Y."/>
            <person name="Zheng Z."/>
            <person name="Qiu Y."/>
        </authorList>
    </citation>
    <scope>NUCLEOTIDE SEQUENCE [LARGE SCALE GENOMIC DNA]</scope>
    <source>
        <tissue evidence="2">Roots</tissue>
    </source>
</reference>
<protein>
    <submittedName>
        <fullName evidence="2">Uncharacterized protein</fullName>
    </submittedName>
</protein>
<accession>A0AAN7KQL0</accession>
<dbReference type="PANTHER" id="PTHR30001:SF1">
    <property type="entry name" value="RIBONUCLEASE E_G-LIKE PROTEIN, CHLOROPLASTIC"/>
    <property type="match status" value="1"/>
</dbReference>
<dbReference type="Proteomes" id="UP001345219">
    <property type="component" value="Chromosome 24"/>
</dbReference>
<dbReference type="PANTHER" id="PTHR30001">
    <property type="entry name" value="RIBONUCLEASE"/>
    <property type="match status" value="1"/>
</dbReference>
<evidence type="ECO:0000313" key="3">
    <source>
        <dbReference type="Proteomes" id="UP001345219"/>
    </source>
</evidence>
<dbReference type="GO" id="GO:0006364">
    <property type="term" value="P:rRNA processing"/>
    <property type="evidence" value="ECO:0007669"/>
    <property type="project" value="TreeGrafter"/>
</dbReference>
<dbReference type="AlphaFoldDB" id="A0AAN7KQL0"/>
<name>A0AAN7KQL0_9MYRT</name>
<proteinExistence type="predicted"/>
<organism evidence="2 3">
    <name type="scientific">Trapa incisa</name>
    <dbReference type="NCBI Taxonomy" id="236973"/>
    <lineage>
        <taxon>Eukaryota</taxon>
        <taxon>Viridiplantae</taxon>
        <taxon>Streptophyta</taxon>
        <taxon>Embryophyta</taxon>
        <taxon>Tracheophyta</taxon>
        <taxon>Spermatophyta</taxon>
        <taxon>Magnoliopsida</taxon>
        <taxon>eudicotyledons</taxon>
        <taxon>Gunneridae</taxon>
        <taxon>Pentapetalae</taxon>
        <taxon>rosids</taxon>
        <taxon>malvids</taxon>
        <taxon>Myrtales</taxon>
        <taxon>Lythraceae</taxon>
        <taxon>Trapa</taxon>
    </lineage>
</organism>
<keyword evidence="1" id="KW-0378">Hydrolase</keyword>
<keyword evidence="3" id="KW-1185">Reference proteome</keyword>
<evidence type="ECO:0000256" key="1">
    <source>
        <dbReference type="ARBA" id="ARBA00022722"/>
    </source>
</evidence>
<comment type="caution">
    <text evidence="2">The sequence shown here is derived from an EMBL/GenBank/DDBJ whole genome shotgun (WGS) entry which is preliminary data.</text>
</comment>
<gene>
    <name evidence="2" type="ORF">SAY87_031652</name>
</gene>
<dbReference type="GO" id="GO:0004540">
    <property type="term" value="F:RNA nuclease activity"/>
    <property type="evidence" value="ECO:0007669"/>
    <property type="project" value="InterPro"/>
</dbReference>